<dbReference type="CDD" id="cd06170">
    <property type="entry name" value="LuxR_C_like"/>
    <property type="match status" value="1"/>
</dbReference>
<dbReference type="AlphaFoldDB" id="A0A081RCI1"/>
<evidence type="ECO:0000256" key="4">
    <source>
        <dbReference type="ARBA" id="ARBA00023125"/>
    </source>
</evidence>
<evidence type="ECO:0000256" key="2">
    <source>
        <dbReference type="ARBA" id="ARBA00023012"/>
    </source>
</evidence>
<evidence type="ECO:0000256" key="5">
    <source>
        <dbReference type="ARBA" id="ARBA00023163"/>
    </source>
</evidence>
<keyword evidence="3" id="KW-0805">Transcription regulation</keyword>
<dbReference type="InterPro" id="IPR036388">
    <property type="entry name" value="WH-like_DNA-bd_sf"/>
</dbReference>
<accession>A0A081RCI1</accession>
<dbReference type="InterPro" id="IPR001789">
    <property type="entry name" value="Sig_transdc_resp-reg_receiver"/>
</dbReference>
<dbReference type="InterPro" id="IPR016032">
    <property type="entry name" value="Sig_transdc_resp-reg_C-effctor"/>
</dbReference>
<dbReference type="InterPro" id="IPR011006">
    <property type="entry name" value="CheY-like_superfamily"/>
</dbReference>
<name>A0A081RCI1_SPHCR</name>
<dbReference type="Pfam" id="PF00072">
    <property type="entry name" value="Response_reg"/>
    <property type="match status" value="1"/>
</dbReference>
<dbReference type="PATRIC" id="fig|46429.4.peg.2787"/>
<gene>
    <name evidence="9" type="ORF">BV95_02815</name>
</gene>
<keyword evidence="2" id="KW-0902">Two-component regulatory system</keyword>
<evidence type="ECO:0000256" key="6">
    <source>
        <dbReference type="PROSITE-ProRule" id="PRU00169"/>
    </source>
</evidence>
<keyword evidence="1 6" id="KW-0597">Phosphoprotein</keyword>
<dbReference type="PROSITE" id="PS00622">
    <property type="entry name" value="HTH_LUXR_1"/>
    <property type="match status" value="1"/>
</dbReference>
<feature type="modified residue" description="4-aspartylphosphate" evidence="6">
    <location>
        <position position="55"/>
    </location>
</feature>
<proteinExistence type="predicted"/>
<dbReference type="PROSITE" id="PS50110">
    <property type="entry name" value="RESPONSE_REGULATORY"/>
    <property type="match status" value="1"/>
</dbReference>
<dbReference type="InterPro" id="IPR039420">
    <property type="entry name" value="WalR-like"/>
</dbReference>
<dbReference type="Pfam" id="PF00196">
    <property type="entry name" value="GerE"/>
    <property type="match status" value="1"/>
</dbReference>
<dbReference type="SUPFAM" id="SSF52172">
    <property type="entry name" value="CheY-like"/>
    <property type="match status" value="1"/>
</dbReference>
<dbReference type="Proteomes" id="UP000028411">
    <property type="component" value="Unassembled WGS sequence"/>
</dbReference>
<organism evidence="9 10">
    <name type="scientific">Sphingobium chlorophenolicum</name>
    <dbReference type="NCBI Taxonomy" id="46429"/>
    <lineage>
        <taxon>Bacteria</taxon>
        <taxon>Pseudomonadati</taxon>
        <taxon>Pseudomonadota</taxon>
        <taxon>Alphaproteobacteria</taxon>
        <taxon>Sphingomonadales</taxon>
        <taxon>Sphingomonadaceae</taxon>
        <taxon>Sphingobium</taxon>
    </lineage>
</organism>
<dbReference type="eggNOG" id="COG4566">
    <property type="taxonomic scope" value="Bacteria"/>
</dbReference>
<feature type="domain" description="HTH luxR-type" evidence="7">
    <location>
        <begin position="140"/>
        <end position="201"/>
    </location>
</feature>
<dbReference type="PANTHER" id="PTHR43214:SF44">
    <property type="entry name" value="TWO-COMPONENT RESPONSE REGULATOR"/>
    <property type="match status" value="1"/>
</dbReference>
<dbReference type="SUPFAM" id="SSF46894">
    <property type="entry name" value="C-terminal effector domain of the bipartite response regulators"/>
    <property type="match status" value="1"/>
</dbReference>
<dbReference type="EMBL" id="JFHR01000032">
    <property type="protein sequence ID" value="KEQ52904.1"/>
    <property type="molecule type" value="Genomic_DNA"/>
</dbReference>
<dbReference type="OrthoDB" id="9782655at2"/>
<sequence length="212" mass="23027">MTVKKFVHIIDDEDAVRRSAGYMLKTSGYTVETWATGAAFLKEARSAEEGCILLDVRMPEMDGLEVQRILAERGIAMPVIIMTGHGDISIAVQAMKAGAIDFLEKPFEKAVLVDAIERAFDRVRSAQGAAADAARADLIIRALTVREREVLEGLAQGLPNKTIAYDLGISSRTVEVHRANLMAKLHVHSLSDALRIAFAAGMGHKELTAINT</sequence>
<dbReference type="Gene3D" id="1.10.10.10">
    <property type="entry name" value="Winged helix-like DNA-binding domain superfamily/Winged helix DNA-binding domain"/>
    <property type="match status" value="1"/>
</dbReference>
<dbReference type="GO" id="GO:0000160">
    <property type="term" value="P:phosphorelay signal transduction system"/>
    <property type="evidence" value="ECO:0007669"/>
    <property type="project" value="UniProtKB-KW"/>
</dbReference>
<dbReference type="PRINTS" id="PR00038">
    <property type="entry name" value="HTHLUXR"/>
</dbReference>
<keyword evidence="5" id="KW-0804">Transcription</keyword>
<dbReference type="RefSeq" id="WP_037452944.1">
    <property type="nucleotide sequence ID" value="NZ_JFHR01000032.1"/>
</dbReference>
<evidence type="ECO:0000259" key="8">
    <source>
        <dbReference type="PROSITE" id="PS50110"/>
    </source>
</evidence>
<reference evidence="9 10" key="1">
    <citation type="submission" date="2014-02" db="EMBL/GenBank/DDBJ databases">
        <title>Whole genome sequence of Sphingobium chlorophenolicum NBRC 16172.</title>
        <authorList>
            <person name="Gan H.M."/>
            <person name="Gan H.Y."/>
            <person name="Chew T.H."/>
            <person name="Savka M.A."/>
        </authorList>
    </citation>
    <scope>NUCLEOTIDE SEQUENCE [LARGE SCALE GENOMIC DNA]</scope>
    <source>
        <strain evidence="9 10">NBRC 16172</strain>
    </source>
</reference>
<comment type="caution">
    <text evidence="9">The sequence shown here is derived from an EMBL/GenBank/DDBJ whole genome shotgun (WGS) entry which is preliminary data.</text>
</comment>
<dbReference type="InterPro" id="IPR000792">
    <property type="entry name" value="Tscrpt_reg_LuxR_C"/>
</dbReference>
<dbReference type="PROSITE" id="PS50043">
    <property type="entry name" value="HTH_LUXR_2"/>
    <property type="match status" value="1"/>
</dbReference>
<feature type="domain" description="Response regulatory" evidence="8">
    <location>
        <begin position="6"/>
        <end position="120"/>
    </location>
</feature>
<dbReference type="SMART" id="SM00421">
    <property type="entry name" value="HTH_LUXR"/>
    <property type="match status" value="1"/>
</dbReference>
<evidence type="ECO:0000256" key="3">
    <source>
        <dbReference type="ARBA" id="ARBA00023015"/>
    </source>
</evidence>
<keyword evidence="4" id="KW-0238">DNA-binding</keyword>
<evidence type="ECO:0000313" key="10">
    <source>
        <dbReference type="Proteomes" id="UP000028411"/>
    </source>
</evidence>
<evidence type="ECO:0000313" key="9">
    <source>
        <dbReference type="EMBL" id="KEQ52904.1"/>
    </source>
</evidence>
<dbReference type="GO" id="GO:0003677">
    <property type="term" value="F:DNA binding"/>
    <property type="evidence" value="ECO:0007669"/>
    <property type="project" value="UniProtKB-KW"/>
</dbReference>
<dbReference type="FunFam" id="3.40.50.2300:FF:000018">
    <property type="entry name" value="DNA-binding transcriptional regulator NtrC"/>
    <property type="match status" value="1"/>
</dbReference>
<evidence type="ECO:0000256" key="1">
    <source>
        <dbReference type="ARBA" id="ARBA00022553"/>
    </source>
</evidence>
<protein>
    <submittedName>
        <fullName evidence="9">Putative two-component response regulator</fullName>
    </submittedName>
</protein>
<dbReference type="CDD" id="cd17537">
    <property type="entry name" value="REC_FixJ"/>
    <property type="match status" value="1"/>
</dbReference>
<dbReference type="GO" id="GO:0006355">
    <property type="term" value="P:regulation of DNA-templated transcription"/>
    <property type="evidence" value="ECO:0007669"/>
    <property type="project" value="InterPro"/>
</dbReference>
<dbReference type="Gene3D" id="3.40.50.2300">
    <property type="match status" value="1"/>
</dbReference>
<dbReference type="PANTHER" id="PTHR43214">
    <property type="entry name" value="TWO-COMPONENT RESPONSE REGULATOR"/>
    <property type="match status" value="1"/>
</dbReference>
<dbReference type="SMART" id="SM00448">
    <property type="entry name" value="REC"/>
    <property type="match status" value="1"/>
</dbReference>
<evidence type="ECO:0000259" key="7">
    <source>
        <dbReference type="PROSITE" id="PS50043"/>
    </source>
</evidence>